<evidence type="ECO:0000256" key="2">
    <source>
        <dbReference type="ARBA" id="ARBA00022801"/>
    </source>
</evidence>
<dbReference type="SUPFAM" id="SSF52540">
    <property type="entry name" value="P-loop containing nucleoside triphosphate hydrolases"/>
    <property type="match status" value="2"/>
</dbReference>
<organism evidence="7 8">
    <name type="scientific">Lacinutrix venerupis</name>
    <dbReference type="NCBI Taxonomy" id="1486034"/>
    <lineage>
        <taxon>Bacteria</taxon>
        <taxon>Pseudomonadati</taxon>
        <taxon>Bacteroidota</taxon>
        <taxon>Flavobacteriia</taxon>
        <taxon>Flavobacteriales</taxon>
        <taxon>Flavobacteriaceae</taxon>
        <taxon>Lacinutrix</taxon>
    </lineage>
</organism>
<dbReference type="Gene3D" id="3.40.50.300">
    <property type="entry name" value="P-loop containing nucleotide triphosphate hydrolases"/>
    <property type="match status" value="2"/>
</dbReference>
<dbReference type="InterPro" id="IPR050699">
    <property type="entry name" value="RNA-DNA_Helicase"/>
</dbReference>
<evidence type="ECO:0000256" key="4">
    <source>
        <dbReference type="ARBA" id="ARBA00022840"/>
    </source>
</evidence>
<evidence type="ECO:0000259" key="6">
    <source>
        <dbReference type="PROSITE" id="PS51194"/>
    </source>
</evidence>
<keyword evidence="4" id="KW-0067">ATP-binding</keyword>
<sequence>MSSKIRRMIKEILQEIRNKESFNFEETFNIYRKCSQLIIENETSAQKIIVNILEDKDKFEPSLNNVLTDLIEAVGFYPYLIKENLQLDSTDSLIRQVYHHSDYLDKYLHEDQKHLLSLLNSDKNVVVSAPTSFGKSLLIEEFVASNKFKNLIIIQPTLALLDETRRKLRKYDENYKIIVRTSQEPSLDKGNIYLFTAERVNEYKEFPHIEFIIIDEFYKLSSQRDDERADSLNNALHYILKTFNSKFYLLGPNIDNISEGFVEKYNAIFYKTKSSLVDVKTIDIYTEHKEKFDRPIKFKEYKEDILFNLLLKNKQNQSIIYCSSPGRVRYLSNKFCQFLISKIEDTLAEDLDIIEWITENISKDWSLIKLLQNKIGIHDGALQKHITSSVIDYFNNGNLNYLFCTTTIIEGVNTSAKNIIFFDKTKGHNTLIDYFDYSNIKGRAGRLMIHYTGTIFNFNPIPPNEQVIIDIPFFEQNPISDEVLINLEEDEIKNTDSEQYDRIKQIPFNEKEVIIKNGVQVNGQRNIIETIREDIVSNYDLITWTRSPNYAQLKYCLNLGWKFLMKKGESKSLGIGRLVNKTFNYGFHQSLGRLINSDIEYILECVEYYNSNKDNDSTELVKNKMSYGKRYSTKSELEIMEEVIMSNFQIQKHWFQYKIPKWLSVINSIQEFVCNEKGLRAGNYNFYTNLIENEFLRENLTILSEFGIPSSAIRKLEKLIPSNMPQDEVIKLIREKKLYKNSDFLEYERNKLKQT</sequence>
<evidence type="ECO:0000259" key="5">
    <source>
        <dbReference type="PROSITE" id="PS51192"/>
    </source>
</evidence>
<dbReference type="SMART" id="SM00490">
    <property type="entry name" value="HELICc"/>
    <property type="match status" value="1"/>
</dbReference>
<keyword evidence="2" id="KW-0378">Hydrolase</keyword>
<dbReference type="PROSITE" id="PS51194">
    <property type="entry name" value="HELICASE_CTER"/>
    <property type="match status" value="1"/>
</dbReference>
<dbReference type="InterPro" id="IPR001650">
    <property type="entry name" value="Helicase_C-like"/>
</dbReference>
<dbReference type="GO" id="GO:0004386">
    <property type="term" value="F:helicase activity"/>
    <property type="evidence" value="ECO:0007669"/>
    <property type="project" value="UniProtKB-KW"/>
</dbReference>
<dbReference type="InterPro" id="IPR014001">
    <property type="entry name" value="Helicase_ATP-bd"/>
</dbReference>
<keyword evidence="1" id="KW-0547">Nucleotide-binding</keyword>
<dbReference type="SMART" id="SM00487">
    <property type="entry name" value="DEXDc"/>
    <property type="match status" value="1"/>
</dbReference>
<dbReference type="GO" id="GO:0005524">
    <property type="term" value="F:ATP binding"/>
    <property type="evidence" value="ECO:0007669"/>
    <property type="project" value="UniProtKB-KW"/>
</dbReference>
<dbReference type="PANTHER" id="PTHR12131">
    <property type="entry name" value="ATP-DEPENDENT RNA AND DNA HELICASE"/>
    <property type="match status" value="1"/>
</dbReference>
<dbReference type="PANTHER" id="PTHR12131:SF1">
    <property type="entry name" value="ATP-DEPENDENT RNA HELICASE SUPV3L1, MITOCHONDRIAL-RELATED"/>
    <property type="match status" value="1"/>
</dbReference>
<dbReference type="AlphaFoldDB" id="A0AAC9PWV2"/>
<accession>A0AAC9PWV2</accession>
<dbReference type="Proteomes" id="UP000187506">
    <property type="component" value="Chromosome"/>
</dbReference>
<reference evidence="7 8" key="1">
    <citation type="submission" date="2017-01" db="EMBL/GenBank/DDBJ databases">
        <title>Complete genome of Lacinutrix venerupis DOK2-8 isolated from seawater in Dokdo.</title>
        <authorList>
            <person name="Chi W.-J."/>
            <person name="Kim J.H."/>
        </authorList>
    </citation>
    <scope>NUCLEOTIDE SEQUENCE [LARGE SCALE GENOMIC DNA]</scope>
    <source>
        <strain evidence="7 8">DOK2-8</strain>
    </source>
</reference>
<dbReference type="PROSITE" id="PS51192">
    <property type="entry name" value="HELICASE_ATP_BIND_1"/>
    <property type="match status" value="1"/>
</dbReference>
<name>A0AAC9PWV2_9FLAO</name>
<feature type="domain" description="Helicase C-terminal" evidence="6">
    <location>
        <begin position="301"/>
        <end position="514"/>
    </location>
</feature>
<dbReference type="InterPro" id="IPR011545">
    <property type="entry name" value="DEAD/DEAH_box_helicase_dom"/>
</dbReference>
<gene>
    <name evidence="7" type="ORF">BWR22_09135</name>
</gene>
<keyword evidence="8" id="KW-1185">Reference proteome</keyword>
<dbReference type="EMBL" id="CP019352">
    <property type="protein sequence ID" value="APY00476.1"/>
    <property type="molecule type" value="Genomic_DNA"/>
</dbReference>
<dbReference type="Pfam" id="PF00271">
    <property type="entry name" value="Helicase_C"/>
    <property type="match status" value="1"/>
</dbReference>
<evidence type="ECO:0000313" key="8">
    <source>
        <dbReference type="Proteomes" id="UP000187506"/>
    </source>
</evidence>
<dbReference type="GO" id="GO:0003676">
    <property type="term" value="F:nucleic acid binding"/>
    <property type="evidence" value="ECO:0007669"/>
    <property type="project" value="InterPro"/>
</dbReference>
<dbReference type="KEGG" id="lvn:BWR22_09135"/>
<dbReference type="Pfam" id="PF00270">
    <property type="entry name" value="DEAD"/>
    <property type="match status" value="1"/>
</dbReference>
<dbReference type="InterPro" id="IPR027417">
    <property type="entry name" value="P-loop_NTPase"/>
</dbReference>
<evidence type="ECO:0000256" key="1">
    <source>
        <dbReference type="ARBA" id="ARBA00022741"/>
    </source>
</evidence>
<evidence type="ECO:0000256" key="3">
    <source>
        <dbReference type="ARBA" id="ARBA00022806"/>
    </source>
</evidence>
<feature type="domain" description="Helicase ATP-binding" evidence="5">
    <location>
        <begin position="116"/>
        <end position="242"/>
    </location>
</feature>
<protein>
    <submittedName>
        <fullName evidence="7">Helicase</fullName>
    </submittedName>
</protein>
<evidence type="ECO:0000313" key="7">
    <source>
        <dbReference type="EMBL" id="APY00476.1"/>
    </source>
</evidence>
<proteinExistence type="predicted"/>
<keyword evidence="3 7" id="KW-0347">Helicase</keyword>
<dbReference type="GO" id="GO:0016787">
    <property type="term" value="F:hydrolase activity"/>
    <property type="evidence" value="ECO:0007669"/>
    <property type="project" value="UniProtKB-KW"/>
</dbReference>